<accession>A0A4C1Y6C7</accession>
<dbReference type="EMBL" id="BGZK01001121">
    <property type="protein sequence ID" value="GBP71781.1"/>
    <property type="molecule type" value="Genomic_DNA"/>
</dbReference>
<gene>
    <name evidence="1" type="ORF">EVAR_55980_1</name>
</gene>
<keyword evidence="2" id="KW-1185">Reference proteome</keyword>
<evidence type="ECO:0000313" key="2">
    <source>
        <dbReference type="Proteomes" id="UP000299102"/>
    </source>
</evidence>
<reference evidence="1 2" key="1">
    <citation type="journal article" date="2019" name="Commun. Biol.">
        <title>The bagworm genome reveals a unique fibroin gene that provides high tensile strength.</title>
        <authorList>
            <person name="Kono N."/>
            <person name="Nakamura H."/>
            <person name="Ohtoshi R."/>
            <person name="Tomita M."/>
            <person name="Numata K."/>
            <person name="Arakawa K."/>
        </authorList>
    </citation>
    <scope>NUCLEOTIDE SEQUENCE [LARGE SCALE GENOMIC DNA]</scope>
</reference>
<evidence type="ECO:0000313" key="1">
    <source>
        <dbReference type="EMBL" id="GBP71781.1"/>
    </source>
</evidence>
<name>A0A4C1Y6C7_EUMVA</name>
<proteinExistence type="predicted"/>
<comment type="caution">
    <text evidence="1">The sequence shown here is derived from an EMBL/GenBank/DDBJ whole genome shotgun (WGS) entry which is preliminary data.</text>
</comment>
<protein>
    <submittedName>
        <fullName evidence="1">Uncharacterized protein</fullName>
    </submittedName>
</protein>
<organism evidence="1 2">
    <name type="scientific">Eumeta variegata</name>
    <name type="common">Bagworm moth</name>
    <name type="synonym">Eumeta japonica</name>
    <dbReference type="NCBI Taxonomy" id="151549"/>
    <lineage>
        <taxon>Eukaryota</taxon>
        <taxon>Metazoa</taxon>
        <taxon>Ecdysozoa</taxon>
        <taxon>Arthropoda</taxon>
        <taxon>Hexapoda</taxon>
        <taxon>Insecta</taxon>
        <taxon>Pterygota</taxon>
        <taxon>Neoptera</taxon>
        <taxon>Endopterygota</taxon>
        <taxon>Lepidoptera</taxon>
        <taxon>Glossata</taxon>
        <taxon>Ditrysia</taxon>
        <taxon>Tineoidea</taxon>
        <taxon>Psychidae</taxon>
        <taxon>Oiketicinae</taxon>
        <taxon>Eumeta</taxon>
    </lineage>
</organism>
<dbReference type="Proteomes" id="UP000299102">
    <property type="component" value="Unassembled WGS sequence"/>
</dbReference>
<sequence length="87" mass="9930">MSPLPAWRLRMRSSSDEKAYWRLRSPNVYSLWYLALGQAAKLHSSSRNLLAILRDSSVFRKKNLKRDDGVPAARAPLGSFRLPLAFV</sequence>
<dbReference type="AlphaFoldDB" id="A0A4C1Y6C7"/>